<evidence type="ECO:0000313" key="4">
    <source>
        <dbReference type="Proteomes" id="UP000474757"/>
    </source>
</evidence>
<gene>
    <name evidence="3" type="ORF">GZA08_14640</name>
</gene>
<evidence type="ECO:0000256" key="1">
    <source>
        <dbReference type="SAM" id="MobiDB-lite"/>
    </source>
</evidence>
<dbReference type="Proteomes" id="UP000474757">
    <property type="component" value="Unassembled WGS sequence"/>
</dbReference>
<sequence>MSETTALDEAFAVMEAGGDDERLAWYGVLANQLLLLLLEGEPEGEDVSPKIARVEGAPYVLAFDSEEKLAEFAEGMAESATLPGRVLVGMLAGQGLGLAVNLGAASAQLLPQEAVNWFAATLSEEAVEAEGVRPGVLTPPRHVPDGLVAALEGKLEGLAGLAQSAWLAEAERGRLVLAFLAAAPGAERALAGAMREALAFSGAEVELDVAFLSGRDGLSAAAMANGVELTMTAPPEPERPAKPLPPGMDPSKPPKLR</sequence>
<name>A0A6B2JWB8_9RHOB</name>
<keyword evidence="4" id="KW-1185">Reference proteome</keyword>
<proteinExistence type="predicted"/>
<evidence type="ECO:0000259" key="2">
    <source>
        <dbReference type="Pfam" id="PF07179"/>
    </source>
</evidence>
<feature type="domain" description="SseB protein N-terminal" evidence="2">
    <location>
        <begin position="7"/>
        <end position="117"/>
    </location>
</feature>
<comment type="caution">
    <text evidence="3">The sequence shown here is derived from an EMBL/GenBank/DDBJ whole genome shotgun (WGS) entry which is preliminary data.</text>
</comment>
<dbReference type="EMBL" id="JAAGAB010000003">
    <property type="protein sequence ID" value="NDV02205.1"/>
    <property type="molecule type" value="Genomic_DNA"/>
</dbReference>
<protein>
    <submittedName>
        <fullName evidence="3">SseB family protein</fullName>
    </submittedName>
</protein>
<feature type="region of interest" description="Disordered" evidence="1">
    <location>
        <begin position="231"/>
        <end position="257"/>
    </location>
</feature>
<accession>A0A6B2JWB8</accession>
<dbReference type="AlphaFoldDB" id="A0A6B2JWB8"/>
<evidence type="ECO:0000313" key="3">
    <source>
        <dbReference type="EMBL" id="NDV02205.1"/>
    </source>
</evidence>
<dbReference type="InterPro" id="IPR009839">
    <property type="entry name" value="SseB_N"/>
</dbReference>
<feature type="compositionally biased region" description="Pro residues" evidence="1">
    <location>
        <begin position="242"/>
        <end position="257"/>
    </location>
</feature>
<organism evidence="3 4">
    <name type="scientific">Pseudoroseicyclus tamaricis</name>
    <dbReference type="NCBI Taxonomy" id="2705421"/>
    <lineage>
        <taxon>Bacteria</taxon>
        <taxon>Pseudomonadati</taxon>
        <taxon>Pseudomonadota</taxon>
        <taxon>Alphaproteobacteria</taxon>
        <taxon>Rhodobacterales</taxon>
        <taxon>Paracoccaceae</taxon>
        <taxon>Pseudoroseicyclus</taxon>
    </lineage>
</organism>
<dbReference type="Pfam" id="PF07179">
    <property type="entry name" value="SseB"/>
    <property type="match status" value="1"/>
</dbReference>
<dbReference type="RefSeq" id="WP_163894924.1">
    <property type="nucleotide sequence ID" value="NZ_JAAFYS010000003.1"/>
</dbReference>
<reference evidence="3 4" key="1">
    <citation type="submission" date="2020-02" db="EMBL/GenBank/DDBJ databases">
        <title>Pseudoroseicyclus tamarix, sp. nov., isolated from offshore sediment of a Tamarix chinensis forest.</title>
        <authorList>
            <person name="Gai Y."/>
        </authorList>
    </citation>
    <scope>NUCLEOTIDE SEQUENCE [LARGE SCALE GENOMIC DNA]</scope>
    <source>
        <strain evidence="3 4">CLL3-39</strain>
    </source>
</reference>